<dbReference type="GO" id="GO:0001228">
    <property type="term" value="F:DNA-binding transcription activator activity, RNA polymerase II-specific"/>
    <property type="evidence" value="ECO:0007669"/>
    <property type="project" value="TreeGrafter"/>
</dbReference>
<dbReference type="PANTHER" id="PTHR47784:SF5">
    <property type="entry name" value="STEROL UPTAKE CONTROL PROTEIN 2"/>
    <property type="match status" value="1"/>
</dbReference>
<feature type="region of interest" description="Disordered" evidence="1">
    <location>
        <begin position="1"/>
        <end position="20"/>
    </location>
</feature>
<dbReference type="PRINTS" id="PR00755">
    <property type="entry name" value="AFLATOXINBRP"/>
</dbReference>
<sequence length="434" mass="50249">MSNSLSQYMSRGSGLKPRRSREGCASCKKLKIKCDESKPSCEYCVQTNRACVYPSAARWCVKTSFQQVRKDIYTLQPDLDITAMTGVLNCSKADLHSLHFFVNNTVWIFSLGRSALISNSFKEMSPVLFRNFEMYKESAMALGTLHSWSKCFGRDSQTALSLNRLREVAVSHFKKAVWHAGNFANRLGHLDLEKMTEQEKEALYITNNILFAYVHLDPTLCELALGSEETDALAFCQAVTSINRLLVPWAIESPRMRPLLYLGEYAQPIPLDLEYPFTKRLMDQLNEYYFSEEIDMSSYKELETSIMKLKAVTFLSIKFEYFMPFFRFLGSVSTDKFRHLINEENDPMAIIVMLYYAAMAIFADYSFSEKENQWSRFMTNARGFLQERDLRENGKHGWVNSVEWLYGLSSCNYRFRIPEEMKRFGNDIMVELSS</sequence>
<reference evidence="3" key="2">
    <citation type="submission" date="2014-02" db="EMBL/GenBank/DDBJ databases">
        <title>Complete DNA sequence of /Kuraishia capsulata/ illustrates novel genomic features among budding yeasts (/Saccharomycotina/).</title>
        <authorList>
            <person name="Morales L."/>
            <person name="Noel B."/>
            <person name="Porcel B."/>
            <person name="Marcet-Houben M."/>
            <person name="Hullo M-F."/>
            <person name="Sacerdot C."/>
            <person name="Tekaia F."/>
            <person name="Leh-Louis V."/>
            <person name="Despons L."/>
            <person name="Khanna V."/>
            <person name="Aury J-M."/>
            <person name="Barbe V."/>
            <person name="Couloux A."/>
            <person name="Labadie K."/>
            <person name="Pelletier E."/>
            <person name="Souciet J-L."/>
            <person name="Boekhout T."/>
            <person name="Gabaldon T."/>
            <person name="Wincker P."/>
            <person name="Dujon B."/>
        </authorList>
    </citation>
    <scope>NUCLEOTIDE SEQUENCE</scope>
    <source>
        <strain evidence="3">CBS 1993</strain>
    </source>
</reference>
<evidence type="ECO:0000259" key="2">
    <source>
        <dbReference type="PROSITE" id="PS50048"/>
    </source>
</evidence>
<dbReference type="SUPFAM" id="SSF57701">
    <property type="entry name" value="Zn2/Cys6 DNA-binding domain"/>
    <property type="match status" value="1"/>
</dbReference>
<dbReference type="Gene3D" id="4.10.240.10">
    <property type="entry name" value="Zn(2)-C6 fungal-type DNA-binding domain"/>
    <property type="match status" value="1"/>
</dbReference>
<dbReference type="Proteomes" id="UP000019384">
    <property type="component" value="Unassembled WGS sequence"/>
</dbReference>
<dbReference type="EMBL" id="HG793130">
    <property type="protein sequence ID" value="CDK29332.1"/>
    <property type="molecule type" value="Genomic_DNA"/>
</dbReference>
<dbReference type="Pfam" id="PF00172">
    <property type="entry name" value="Zn_clus"/>
    <property type="match status" value="1"/>
</dbReference>
<dbReference type="GO" id="GO:0008270">
    <property type="term" value="F:zinc ion binding"/>
    <property type="evidence" value="ECO:0007669"/>
    <property type="project" value="InterPro"/>
</dbReference>
<gene>
    <name evidence="3" type="ORF">KUCA_T00005320001</name>
</gene>
<evidence type="ECO:0000256" key="1">
    <source>
        <dbReference type="SAM" id="MobiDB-lite"/>
    </source>
</evidence>
<dbReference type="SMART" id="SM00066">
    <property type="entry name" value="GAL4"/>
    <property type="match status" value="1"/>
</dbReference>
<feature type="domain" description="Zn(2)-C6 fungal-type" evidence="2">
    <location>
        <begin position="23"/>
        <end position="53"/>
    </location>
</feature>
<dbReference type="OrthoDB" id="3546279at2759"/>
<dbReference type="RefSeq" id="XP_022461319.1">
    <property type="nucleotide sequence ID" value="XM_022600504.1"/>
</dbReference>
<dbReference type="PROSITE" id="PS00463">
    <property type="entry name" value="ZN2_CY6_FUNGAL_1"/>
    <property type="match status" value="1"/>
</dbReference>
<proteinExistence type="predicted"/>
<evidence type="ECO:0000313" key="3">
    <source>
        <dbReference type="EMBL" id="CDK29332.1"/>
    </source>
</evidence>
<dbReference type="InterPro" id="IPR001138">
    <property type="entry name" value="Zn2Cys6_DnaBD"/>
</dbReference>
<protein>
    <recommendedName>
        <fullName evidence="2">Zn(2)-C6 fungal-type domain-containing protein</fullName>
    </recommendedName>
</protein>
<accession>W6MUJ5</accession>
<dbReference type="HOGENOM" id="CLU_034207_0_0_1"/>
<organism evidence="3 4">
    <name type="scientific">Kuraishia capsulata CBS 1993</name>
    <dbReference type="NCBI Taxonomy" id="1382522"/>
    <lineage>
        <taxon>Eukaryota</taxon>
        <taxon>Fungi</taxon>
        <taxon>Dikarya</taxon>
        <taxon>Ascomycota</taxon>
        <taxon>Saccharomycotina</taxon>
        <taxon>Pichiomycetes</taxon>
        <taxon>Pichiales</taxon>
        <taxon>Pichiaceae</taxon>
        <taxon>Kuraishia</taxon>
    </lineage>
</organism>
<dbReference type="CDD" id="cd00067">
    <property type="entry name" value="GAL4"/>
    <property type="match status" value="1"/>
</dbReference>
<dbReference type="STRING" id="1382522.W6MUJ5"/>
<dbReference type="AlphaFoldDB" id="W6MUJ5"/>
<keyword evidence="4" id="KW-1185">Reference proteome</keyword>
<feature type="compositionally biased region" description="Polar residues" evidence="1">
    <location>
        <begin position="1"/>
        <end position="10"/>
    </location>
</feature>
<dbReference type="InterPro" id="IPR053157">
    <property type="entry name" value="Sterol_Uptake_Regulator"/>
</dbReference>
<dbReference type="GeneID" id="34522707"/>
<dbReference type="PANTHER" id="PTHR47784">
    <property type="entry name" value="STEROL UPTAKE CONTROL PROTEIN 2"/>
    <property type="match status" value="1"/>
</dbReference>
<dbReference type="PROSITE" id="PS50048">
    <property type="entry name" value="ZN2_CY6_FUNGAL_2"/>
    <property type="match status" value="1"/>
</dbReference>
<dbReference type="InterPro" id="IPR036864">
    <property type="entry name" value="Zn2-C6_fun-type_DNA-bd_sf"/>
</dbReference>
<evidence type="ECO:0000313" key="4">
    <source>
        <dbReference type="Proteomes" id="UP000019384"/>
    </source>
</evidence>
<reference evidence="3" key="1">
    <citation type="submission" date="2013-12" db="EMBL/GenBank/DDBJ databases">
        <authorList>
            <person name="Genoscope - CEA"/>
        </authorList>
    </citation>
    <scope>NUCLEOTIDE SEQUENCE</scope>
    <source>
        <strain evidence="3">CBS 1993</strain>
    </source>
</reference>
<name>W6MUJ5_9ASCO</name>